<dbReference type="GO" id="GO:0016787">
    <property type="term" value="F:hydrolase activity"/>
    <property type="evidence" value="ECO:0007669"/>
    <property type="project" value="UniProtKB-KW"/>
</dbReference>
<evidence type="ECO:0000256" key="5">
    <source>
        <dbReference type="RuleBase" id="RU361187"/>
    </source>
</evidence>
<dbReference type="InterPro" id="IPR006710">
    <property type="entry name" value="Glyco_hydro_43"/>
</dbReference>
<dbReference type="InterPro" id="IPR016828">
    <property type="entry name" value="Alpha-L-arabinofuranosidase"/>
</dbReference>
<sequence>MLALLSIVGACGKGTGNDEIIPPDPDEEEPTNVDDFFTNPLLPRGADPWVTQKDGTYYYTYTQGSKLVLYVTKKISELANVTPINAWVPPPGTMYSQNIWAPELHEIDGKWYMYFAADNGSNANHRMYVVENKSSSPVRGSWEFKGKIAVPNDEWAIDGTIMTHKEQLYFLWSGSNRGASPQKIYIAKMTNPWTIEGDRTEIAAPIYDWEKHNGAINEGPQVLINPEGSVFVVYSASSFSSDRYALGLLSLKDGGDPMNPEDWTKHAEPVFSMNAESGAFGPGHNGFFKSPDGTEDWIIYHARNLPDGGNTNYRNARIQKFTWNSDGSPNFGIPVKIGEKIKRPSGE</sequence>
<evidence type="ECO:0000256" key="4">
    <source>
        <dbReference type="ARBA" id="ARBA00023295"/>
    </source>
</evidence>
<dbReference type="PIRSF" id="PIRSF025414">
    <property type="entry name" value="Alpha-L-arabinofuranosidase"/>
    <property type="match status" value="1"/>
</dbReference>
<dbReference type="SUPFAM" id="SSF75005">
    <property type="entry name" value="Arabinanase/levansucrase/invertase"/>
    <property type="match status" value="1"/>
</dbReference>
<reference evidence="6 7" key="1">
    <citation type="submission" date="2020-08" db="EMBL/GenBank/DDBJ databases">
        <title>Sphingobacterium sp. DN00404 isolated from aquaculture water.</title>
        <authorList>
            <person name="Zhang M."/>
        </authorList>
    </citation>
    <scope>NUCLEOTIDE SEQUENCE [LARGE SCALE GENOMIC DNA]</scope>
    <source>
        <strain evidence="6 7">KCTC 42746</strain>
    </source>
</reference>
<gene>
    <name evidence="6" type="ORF">H8B21_03910</name>
</gene>
<dbReference type="Gene3D" id="2.115.10.20">
    <property type="entry name" value="Glycosyl hydrolase domain, family 43"/>
    <property type="match status" value="1"/>
</dbReference>
<evidence type="ECO:0000313" key="7">
    <source>
        <dbReference type="Proteomes" id="UP000651112"/>
    </source>
</evidence>
<proteinExistence type="inferred from homology"/>
<keyword evidence="7" id="KW-1185">Reference proteome</keyword>
<protein>
    <submittedName>
        <fullName evidence="6">Glycoside hydrolase family 43 protein</fullName>
    </submittedName>
</protein>
<accession>A0ABR7XNH4</accession>
<comment type="caution">
    <text evidence="6">The sequence shown here is derived from an EMBL/GenBank/DDBJ whole genome shotgun (WGS) entry which is preliminary data.</text>
</comment>
<evidence type="ECO:0000256" key="3">
    <source>
        <dbReference type="ARBA" id="ARBA00022801"/>
    </source>
</evidence>
<comment type="similarity">
    <text evidence="1 5">Belongs to the glycosyl hydrolase 43 family.</text>
</comment>
<dbReference type="EMBL" id="JACNYL010000001">
    <property type="protein sequence ID" value="MBD1420711.1"/>
    <property type="molecule type" value="Genomic_DNA"/>
</dbReference>
<dbReference type="PANTHER" id="PTHR43817:SF1">
    <property type="entry name" value="HYDROLASE, FAMILY 43, PUTATIVE (AFU_ORTHOLOGUE AFUA_3G01660)-RELATED"/>
    <property type="match status" value="1"/>
</dbReference>
<keyword evidence="4 5" id="KW-0326">Glycosidase</keyword>
<keyword evidence="2" id="KW-0732">Signal</keyword>
<dbReference type="PANTHER" id="PTHR43817">
    <property type="entry name" value="GLYCOSYL HYDROLASE"/>
    <property type="match status" value="1"/>
</dbReference>
<dbReference type="CDD" id="cd18820">
    <property type="entry name" value="GH43_LbAraf43-like"/>
    <property type="match status" value="1"/>
</dbReference>
<name>A0ABR7XNH4_9SPHI</name>
<dbReference type="InterPro" id="IPR023296">
    <property type="entry name" value="Glyco_hydro_beta-prop_sf"/>
</dbReference>
<dbReference type="Proteomes" id="UP000651112">
    <property type="component" value="Unassembled WGS sequence"/>
</dbReference>
<organism evidence="6 7">
    <name type="scientific">Sphingobacterium chuzhouense</name>
    <dbReference type="NCBI Taxonomy" id="1742264"/>
    <lineage>
        <taxon>Bacteria</taxon>
        <taxon>Pseudomonadati</taxon>
        <taxon>Bacteroidota</taxon>
        <taxon>Sphingobacteriia</taxon>
        <taxon>Sphingobacteriales</taxon>
        <taxon>Sphingobacteriaceae</taxon>
        <taxon>Sphingobacterium</taxon>
    </lineage>
</organism>
<keyword evidence="3 5" id="KW-0378">Hydrolase</keyword>
<evidence type="ECO:0000256" key="1">
    <source>
        <dbReference type="ARBA" id="ARBA00009865"/>
    </source>
</evidence>
<evidence type="ECO:0000256" key="2">
    <source>
        <dbReference type="ARBA" id="ARBA00022729"/>
    </source>
</evidence>
<dbReference type="Pfam" id="PF04616">
    <property type="entry name" value="Glyco_hydro_43"/>
    <property type="match status" value="1"/>
</dbReference>
<evidence type="ECO:0000313" key="6">
    <source>
        <dbReference type="EMBL" id="MBD1420711.1"/>
    </source>
</evidence>